<dbReference type="PANTHER" id="PTHR23419:SF8">
    <property type="entry name" value="FI09726P"/>
    <property type="match status" value="1"/>
</dbReference>
<dbReference type="InterPro" id="IPR015867">
    <property type="entry name" value="N-reg_PII/ATP_PRibTrfase_C"/>
</dbReference>
<evidence type="ECO:0000256" key="1">
    <source>
        <dbReference type="ARBA" id="ARBA00010169"/>
    </source>
</evidence>
<dbReference type="OrthoDB" id="37622at2"/>
<dbReference type="InterPro" id="IPR004323">
    <property type="entry name" value="Ion_tolerance_CutA"/>
</dbReference>
<sequence>MASTPFRIALSTASSEEEARRIARHLVEQGLAACVNIVPGLTSIYRWQGAVETAHEVLLLVKTTGASLGALEEALCSLHSYEVPEFVVLGVDGGSAAYLEWLAASVTR</sequence>
<protein>
    <submittedName>
        <fullName evidence="2">Divalent-cation tolerance protein CutA</fullName>
    </submittedName>
</protein>
<dbReference type="GO" id="GO:0010038">
    <property type="term" value="P:response to metal ion"/>
    <property type="evidence" value="ECO:0007669"/>
    <property type="project" value="InterPro"/>
</dbReference>
<name>A0A4Q1S875_9BACT</name>
<comment type="caution">
    <text evidence="2">The sequence shown here is derived from an EMBL/GenBank/DDBJ whole genome shotgun (WGS) entry which is preliminary data.</text>
</comment>
<dbReference type="SUPFAM" id="SSF54913">
    <property type="entry name" value="GlnB-like"/>
    <property type="match status" value="1"/>
</dbReference>
<keyword evidence="3" id="KW-1185">Reference proteome</keyword>
<evidence type="ECO:0000313" key="2">
    <source>
        <dbReference type="EMBL" id="RXS93085.1"/>
    </source>
</evidence>
<dbReference type="Pfam" id="PF03091">
    <property type="entry name" value="CutA1"/>
    <property type="match status" value="1"/>
</dbReference>
<dbReference type="GO" id="GO:0005507">
    <property type="term" value="F:copper ion binding"/>
    <property type="evidence" value="ECO:0007669"/>
    <property type="project" value="TreeGrafter"/>
</dbReference>
<dbReference type="InterPro" id="IPR011322">
    <property type="entry name" value="N-reg_PII-like_a/b"/>
</dbReference>
<accession>A0A4Q1S875</accession>
<evidence type="ECO:0000313" key="3">
    <source>
        <dbReference type="Proteomes" id="UP000290253"/>
    </source>
</evidence>
<dbReference type="RefSeq" id="WP_129210152.1">
    <property type="nucleotide sequence ID" value="NZ_BMGU01000001.1"/>
</dbReference>
<comment type="similarity">
    <text evidence="1">Belongs to the CutA family.</text>
</comment>
<dbReference type="AlphaFoldDB" id="A0A4Q1S875"/>
<dbReference type="PANTHER" id="PTHR23419">
    <property type="entry name" value="DIVALENT CATION TOLERANCE CUTA-RELATED"/>
    <property type="match status" value="1"/>
</dbReference>
<gene>
    <name evidence="2" type="ORF">ESZ00_19680</name>
</gene>
<dbReference type="Proteomes" id="UP000290253">
    <property type="component" value="Unassembled WGS sequence"/>
</dbReference>
<dbReference type="Gene3D" id="3.30.70.120">
    <property type="match status" value="1"/>
</dbReference>
<reference evidence="2 3" key="1">
    <citation type="journal article" date="2016" name="Int. J. Syst. Evol. Microbiol.">
        <title>Acidipila dinghuensis sp. nov., an acidobacterium isolated from forest soil.</title>
        <authorList>
            <person name="Jiang Y.W."/>
            <person name="Wang J."/>
            <person name="Chen M.H."/>
            <person name="Lv Y.Y."/>
            <person name="Qiu L.H."/>
        </authorList>
    </citation>
    <scope>NUCLEOTIDE SEQUENCE [LARGE SCALE GENOMIC DNA]</scope>
    <source>
        <strain evidence="2 3">DHOF10</strain>
    </source>
</reference>
<dbReference type="EMBL" id="SDMK01000006">
    <property type="protein sequence ID" value="RXS93085.1"/>
    <property type="molecule type" value="Genomic_DNA"/>
</dbReference>
<organism evidence="2 3">
    <name type="scientific">Silvibacterium dinghuense</name>
    <dbReference type="NCBI Taxonomy" id="1560006"/>
    <lineage>
        <taxon>Bacteria</taxon>
        <taxon>Pseudomonadati</taxon>
        <taxon>Acidobacteriota</taxon>
        <taxon>Terriglobia</taxon>
        <taxon>Terriglobales</taxon>
        <taxon>Acidobacteriaceae</taxon>
        <taxon>Silvibacterium</taxon>
    </lineage>
</organism>
<proteinExistence type="inferred from homology"/>